<organism evidence="2 3">
    <name type="scientific">Clostridium gelidum</name>
    <dbReference type="NCBI Taxonomy" id="704125"/>
    <lineage>
        <taxon>Bacteria</taxon>
        <taxon>Bacillati</taxon>
        <taxon>Bacillota</taxon>
        <taxon>Clostridia</taxon>
        <taxon>Eubacteriales</taxon>
        <taxon>Clostridiaceae</taxon>
        <taxon>Clostridium</taxon>
    </lineage>
</organism>
<dbReference type="Proteomes" id="UP000824633">
    <property type="component" value="Chromosome"/>
</dbReference>
<sequence length="99" mass="11612">MNISTKAIVSNSEMIKNYKACREKTERFGKIFILKNNQPDAVLFSINEYERLSVLIEYMESHERKDISKVIKSLPIEGDRVIYSILNLKNDIEEIEMIK</sequence>
<comment type="similarity">
    <text evidence="1">Belongs to the phD/YefM antitoxin family.</text>
</comment>
<accession>A0ABM7T270</accession>
<dbReference type="RefSeq" id="WP_224037268.1">
    <property type="nucleotide sequence ID" value="NZ_AP024849.1"/>
</dbReference>
<name>A0ABM7T270_9CLOT</name>
<evidence type="ECO:0000313" key="3">
    <source>
        <dbReference type="Proteomes" id="UP000824633"/>
    </source>
</evidence>
<dbReference type="SUPFAM" id="SSF143120">
    <property type="entry name" value="YefM-like"/>
    <property type="match status" value="1"/>
</dbReference>
<gene>
    <name evidence="2" type="ORF">psyc5s11_17670</name>
</gene>
<dbReference type="EMBL" id="AP024849">
    <property type="protein sequence ID" value="BCZ45700.1"/>
    <property type="molecule type" value="Genomic_DNA"/>
</dbReference>
<proteinExistence type="inferred from homology"/>
<evidence type="ECO:0008006" key="4">
    <source>
        <dbReference type="Google" id="ProtNLM"/>
    </source>
</evidence>
<keyword evidence="3" id="KW-1185">Reference proteome</keyword>
<reference evidence="3" key="1">
    <citation type="submission" date="2021-07" db="EMBL/GenBank/DDBJ databases">
        <title>Complete genome sequencing of a Clostridium isolate.</title>
        <authorList>
            <person name="Ueki A."/>
            <person name="Tonouchi A."/>
        </authorList>
    </citation>
    <scope>NUCLEOTIDE SEQUENCE [LARGE SCALE GENOMIC DNA]</scope>
    <source>
        <strain evidence="3">C5S11</strain>
    </source>
</reference>
<evidence type="ECO:0000256" key="1">
    <source>
        <dbReference type="ARBA" id="ARBA00009981"/>
    </source>
</evidence>
<protein>
    <recommendedName>
        <fullName evidence="4">Antitoxin</fullName>
    </recommendedName>
</protein>
<dbReference type="InterPro" id="IPR036165">
    <property type="entry name" value="YefM-like_sf"/>
</dbReference>
<evidence type="ECO:0000313" key="2">
    <source>
        <dbReference type="EMBL" id="BCZ45700.1"/>
    </source>
</evidence>